<dbReference type="GO" id="GO:0003941">
    <property type="term" value="F:L-serine ammonia-lyase activity"/>
    <property type="evidence" value="ECO:0007669"/>
    <property type="project" value="TreeGrafter"/>
</dbReference>
<comment type="similarity">
    <text evidence="2">Belongs to the serine/threonine dehydratase family.</text>
</comment>
<dbReference type="Proteomes" id="UP000275078">
    <property type="component" value="Unassembled WGS sequence"/>
</dbReference>
<dbReference type="CDD" id="cd01562">
    <property type="entry name" value="Thr-dehyd"/>
    <property type="match status" value="1"/>
</dbReference>
<protein>
    <submittedName>
        <fullName evidence="6">Tryptophan synthase beta subunit-like PLP-dependent enzyme</fullName>
    </submittedName>
</protein>
<evidence type="ECO:0000313" key="7">
    <source>
        <dbReference type="Proteomes" id="UP000275078"/>
    </source>
</evidence>
<organism evidence="6 7">
    <name type="scientific">Ascobolus immersus RN42</name>
    <dbReference type="NCBI Taxonomy" id="1160509"/>
    <lineage>
        <taxon>Eukaryota</taxon>
        <taxon>Fungi</taxon>
        <taxon>Dikarya</taxon>
        <taxon>Ascomycota</taxon>
        <taxon>Pezizomycotina</taxon>
        <taxon>Pezizomycetes</taxon>
        <taxon>Pezizales</taxon>
        <taxon>Ascobolaceae</taxon>
        <taxon>Ascobolus</taxon>
    </lineage>
</organism>
<keyword evidence="3" id="KW-0663">Pyridoxal phosphate</keyword>
<dbReference type="GO" id="GO:0030170">
    <property type="term" value="F:pyridoxal phosphate binding"/>
    <property type="evidence" value="ECO:0007669"/>
    <property type="project" value="TreeGrafter"/>
</dbReference>
<evidence type="ECO:0000256" key="1">
    <source>
        <dbReference type="ARBA" id="ARBA00001933"/>
    </source>
</evidence>
<evidence type="ECO:0000256" key="4">
    <source>
        <dbReference type="ARBA" id="ARBA00023239"/>
    </source>
</evidence>
<dbReference type="PANTHER" id="PTHR43050:SF1">
    <property type="entry name" value="SERINE RACEMASE"/>
    <property type="match status" value="1"/>
</dbReference>
<reference evidence="6 7" key="1">
    <citation type="journal article" date="2018" name="Nat. Ecol. Evol.">
        <title>Pezizomycetes genomes reveal the molecular basis of ectomycorrhizal truffle lifestyle.</title>
        <authorList>
            <person name="Murat C."/>
            <person name="Payen T."/>
            <person name="Noel B."/>
            <person name="Kuo A."/>
            <person name="Morin E."/>
            <person name="Chen J."/>
            <person name="Kohler A."/>
            <person name="Krizsan K."/>
            <person name="Balestrini R."/>
            <person name="Da Silva C."/>
            <person name="Montanini B."/>
            <person name="Hainaut M."/>
            <person name="Levati E."/>
            <person name="Barry K.W."/>
            <person name="Belfiori B."/>
            <person name="Cichocki N."/>
            <person name="Clum A."/>
            <person name="Dockter R.B."/>
            <person name="Fauchery L."/>
            <person name="Guy J."/>
            <person name="Iotti M."/>
            <person name="Le Tacon F."/>
            <person name="Lindquist E.A."/>
            <person name="Lipzen A."/>
            <person name="Malagnac F."/>
            <person name="Mello A."/>
            <person name="Molinier V."/>
            <person name="Miyauchi S."/>
            <person name="Poulain J."/>
            <person name="Riccioni C."/>
            <person name="Rubini A."/>
            <person name="Sitrit Y."/>
            <person name="Splivallo R."/>
            <person name="Traeger S."/>
            <person name="Wang M."/>
            <person name="Zifcakova L."/>
            <person name="Wipf D."/>
            <person name="Zambonelli A."/>
            <person name="Paolocci F."/>
            <person name="Nowrousian M."/>
            <person name="Ottonello S."/>
            <person name="Baldrian P."/>
            <person name="Spatafora J.W."/>
            <person name="Henrissat B."/>
            <person name="Nagy L.G."/>
            <person name="Aury J.M."/>
            <person name="Wincker P."/>
            <person name="Grigoriev I.V."/>
            <person name="Bonfante P."/>
            <person name="Martin F.M."/>
        </authorList>
    </citation>
    <scope>NUCLEOTIDE SEQUENCE [LARGE SCALE GENOMIC DNA]</scope>
    <source>
        <strain evidence="6 7">RN42</strain>
    </source>
</reference>
<dbReference type="EMBL" id="ML119645">
    <property type="protein sequence ID" value="RPA87933.1"/>
    <property type="molecule type" value="Genomic_DNA"/>
</dbReference>
<dbReference type="AlphaFoldDB" id="A0A3N4IP29"/>
<dbReference type="SUPFAM" id="SSF53686">
    <property type="entry name" value="Tryptophan synthase beta subunit-like PLP-dependent enzymes"/>
    <property type="match status" value="1"/>
</dbReference>
<sequence length="355" mass="37894">MSSNPVPIARESVLKAYELIKDRVHRTPVITSTSLSTIASTPTEAEQQNADPAPQINLLFKCENFQKIGAFKYRGATHALSRLSDEELKNGVCTHSSGNHAQALALAARERNVKAYIVMPDISAPNKIAGTQGYGAEVVFSGSTAPEREKVLKEVQARTGALFVPPYDHPDIMCGQGTLAVEFLEQAEELGKKLDILVAPCGGGGMLSGVALACHTTGTTVFGAEPSEGGADDASRGLKQGSRIEIVKSLTIADGLRTPVGVKPWSVISNKEYVENVFSVTDEEVKKALQLAVERLKVLVEPSSVVPLATVLYNEEFRHVLRRKAEEKGGSLNVGVVFSGGNVTLARLAELFGGK</sequence>
<gene>
    <name evidence="6" type="ORF">BJ508DRAFT_371438</name>
</gene>
<evidence type="ECO:0000313" key="6">
    <source>
        <dbReference type="EMBL" id="RPA87933.1"/>
    </source>
</evidence>
<dbReference type="STRING" id="1160509.A0A3N4IP29"/>
<dbReference type="GO" id="GO:0000287">
    <property type="term" value="F:magnesium ion binding"/>
    <property type="evidence" value="ECO:0007669"/>
    <property type="project" value="TreeGrafter"/>
</dbReference>
<dbReference type="GO" id="GO:0018114">
    <property type="term" value="F:threonine racemase activity"/>
    <property type="evidence" value="ECO:0007669"/>
    <property type="project" value="TreeGrafter"/>
</dbReference>
<keyword evidence="4" id="KW-0456">Lyase</keyword>
<dbReference type="InterPro" id="IPR001926">
    <property type="entry name" value="TrpB-like_PALP"/>
</dbReference>
<name>A0A3N4IP29_ASCIM</name>
<dbReference type="FunFam" id="3.40.50.1100:FF:000005">
    <property type="entry name" value="Threonine dehydratase catabolic"/>
    <property type="match status" value="1"/>
</dbReference>
<evidence type="ECO:0000256" key="2">
    <source>
        <dbReference type="ARBA" id="ARBA00010869"/>
    </source>
</evidence>
<evidence type="ECO:0000256" key="3">
    <source>
        <dbReference type="ARBA" id="ARBA00022898"/>
    </source>
</evidence>
<proteinExistence type="inferred from homology"/>
<dbReference type="Gene3D" id="3.40.50.1100">
    <property type="match status" value="2"/>
</dbReference>
<dbReference type="InterPro" id="IPR036052">
    <property type="entry name" value="TrpB-like_PALP_sf"/>
</dbReference>
<dbReference type="PANTHER" id="PTHR43050">
    <property type="entry name" value="SERINE / THREONINE RACEMASE FAMILY MEMBER"/>
    <property type="match status" value="1"/>
</dbReference>
<keyword evidence="7" id="KW-1185">Reference proteome</keyword>
<dbReference type="GO" id="GO:0008721">
    <property type="term" value="F:D-serine ammonia-lyase activity"/>
    <property type="evidence" value="ECO:0007669"/>
    <property type="project" value="TreeGrafter"/>
</dbReference>
<dbReference type="OrthoDB" id="271064at2759"/>
<dbReference type="GO" id="GO:0005524">
    <property type="term" value="F:ATP binding"/>
    <property type="evidence" value="ECO:0007669"/>
    <property type="project" value="TreeGrafter"/>
</dbReference>
<dbReference type="Pfam" id="PF00291">
    <property type="entry name" value="PALP"/>
    <property type="match status" value="1"/>
</dbReference>
<feature type="domain" description="Tryptophan synthase beta chain-like PALP" evidence="5">
    <location>
        <begin position="48"/>
        <end position="316"/>
    </location>
</feature>
<dbReference type="GO" id="GO:0030378">
    <property type="term" value="F:serine racemase activity"/>
    <property type="evidence" value="ECO:0007669"/>
    <property type="project" value="TreeGrafter"/>
</dbReference>
<evidence type="ECO:0000259" key="5">
    <source>
        <dbReference type="Pfam" id="PF00291"/>
    </source>
</evidence>
<accession>A0A3N4IP29</accession>
<comment type="cofactor">
    <cofactor evidence="1">
        <name>pyridoxal 5'-phosphate</name>
        <dbReference type="ChEBI" id="CHEBI:597326"/>
    </cofactor>
</comment>